<feature type="transmembrane region" description="Helical" evidence="6">
    <location>
        <begin position="90"/>
        <end position="108"/>
    </location>
</feature>
<evidence type="ECO:0000256" key="1">
    <source>
        <dbReference type="ARBA" id="ARBA00004651"/>
    </source>
</evidence>
<feature type="transmembrane region" description="Helical" evidence="6">
    <location>
        <begin position="298"/>
        <end position="316"/>
    </location>
</feature>
<protein>
    <submittedName>
        <fullName evidence="7">MFS transporter</fullName>
    </submittedName>
</protein>
<dbReference type="Proteomes" id="UP000588586">
    <property type="component" value="Unassembled WGS sequence"/>
</dbReference>
<dbReference type="Gene3D" id="1.20.1250.20">
    <property type="entry name" value="MFS general substrate transporter like domains"/>
    <property type="match status" value="1"/>
</dbReference>
<dbReference type="RefSeq" id="WP_171241952.1">
    <property type="nucleotide sequence ID" value="NZ_JABEPQ010000001.1"/>
</dbReference>
<feature type="transmembrane region" description="Helical" evidence="6">
    <location>
        <begin position="234"/>
        <end position="255"/>
    </location>
</feature>
<dbReference type="EMBL" id="JABEPQ010000001">
    <property type="protein sequence ID" value="NNM44848.1"/>
    <property type="molecule type" value="Genomic_DNA"/>
</dbReference>
<gene>
    <name evidence="7" type="ORF">HJG52_02375</name>
</gene>
<comment type="caution">
    <text evidence="7">The sequence shown here is derived from an EMBL/GenBank/DDBJ whole genome shotgun (WGS) entry which is preliminary data.</text>
</comment>
<keyword evidence="3 6" id="KW-0812">Transmembrane</keyword>
<sequence length="428" mass="44983">MTTTTTPVAQPTPLARNRNFRLLWFGEGVSVLGSMTTTVVFPLIAVTQFHAGPFPMGLLAGAVWFPWLVLGLPVGAIVDRSDPRRVMMTADLVGAVAVASVPVAWAVHLLTLPHLMVIALALGSCTVFFRTAYTALVPRVVHRDDLEAANSRIYGTESAMQIAGPGLGGLLVQAFSAAGAVVVDTLSFLVSWVCLWRMRPDQLGPAPERPEREPMGRQVREGVRVVVHDRFLRFFAIQGGLGNFALTGYGALMVLFLVRDLGLEPSFVGTVIAIGACGGLLGATVATRTVRWLGDAGALRWLQVLGGPTAILVGLAQPGVGVALVPLGSFLVGVGVVGANVVRASFRVRYTPAALIGRTTATMAVLNFGTMPLAGLVAGALGEAIGVRETILAMAGLNAVGCLSVFVGPFRRGRELPREPMPAQPIGR</sequence>
<dbReference type="GO" id="GO:0005886">
    <property type="term" value="C:plasma membrane"/>
    <property type="evidence" value="ECO:0007669"/>
    <property type="project" value="UniProtKB-SubCell"/>
</dbReference>
<dbReference type="CDD" id="cd06173">
    <property type="entry name" value="MFS_MefA_like"/>
    <property type="match status" value="1"/>
</dbReference>
<keyword evidence="8" id="KW-1185">Reference proteome</keyword>
<feature type="transmembrane region" description="Helical" evidence="6">
    <location>
        <begin position="56"/>
        <end position="78"/>
    </location>
</feature>
<dbReference type="Pfam" id="PF07690">
    <property type="entry name" value="MFS_1"/>
    <property type="match status" value="1"/>
</dbReference>
<dbReference type="InterPro" id="IPR011701">
    <property type="entry name" value="MFS"/>
</dbReference>
<proteinExistence type="predicted"/>
<feature type="transmembrane region" description="Helical" evidence="6">
    <location>
        <begin position="22"/>
        <end position="44"/>
    </location>
</feature>
<name>A0A849HBS5_9MICO</name>
<dbReference type="InterPro" id="IPR036259">
    <property type="entry name" value="MFS_trans_sf"/>
</dbReference>
<keyword evidence="5 6" id="KW-0472">Membrane</keyword>
<comment type="subcellular location">
    <subcellularLocation>
        <location evidence="1">Cell membrane</location>
        <topology evidence="1">Multi-pass membrane protein</topology>
    </subcellularLocation>
</comment>
<accession>A0A849HBS5</accession>
<reference evidence="7 8" key="1">
    <citation type="submission" date="2020-04" db="EMBL/GenBank/DDBJ databases">
        <title>Knoellia sp. isolate from air conditioner.</title>
        <authorList>
            <person name="Chea S."/>
            <person name="Kim D.-U."/>
        </authorList>
    </citation>
    <scope>NUCLEOTIDE SEQUENCE [LARGE SCALE GENOMIC DNA]</scope>
    <source>
        <strain evidence="7 8">DB2414S</strain>
    </source>
</reference>
<evidence type="ECO:0000256" key="4">
    <source>
        <dbReference type="ARBA" id="ARBA00022989"/>
    </source>
</evidence>
<feature type="transmembrane region" description="Helical" evidence="6">
    <location>
        <begin position="267"/>
        <end position="286"/>
    </location>
</feature>
<evidence type="ECO:0000313" key="8">
    <source>
        <dbReference type="Proteomes" id="UP000588586"/>
    </source>
</evidence>
<evidence type="ECO:0000256" key="2">
    <source>
        <dbReference type="ARBA" id="ARBA00022475"/>
    </source>
</evidence>
<feature type="transmembrane region" description="Helical" evidence="6">
    <location>
        <begin position="391"/>
        <end position="410"/>
    </location>
</feature>
<keyword evidence="2" id="KW-1003">Cell membrane</keyword>
<dbReference type="PANTHER" id="PTHR23513">
    <property type="entry name" value="INTEGRAL MEMBRANE EFFLUX PROTEIN-RELATED"/>
    <property type="match status" value="1"/>
</dbReference>
<dbReference type="SUPFAM" id="SSF103473">
    <property type="entry name" value="MFS general substrate transporter"/>
    <property type="match status" value="1"/>
</dbReference>
<keyword evidence="4 6" id="KW-1133">Transmembrane helix</keyword>
<evidence type="ECO:0000256" key="3">
    <source>
        <dbReference type="ARBA" id="ARBA00022692"/>
    </source>
</evidence>
<evidence type="ECO:0000256" key="6">
    <source>
        <dbReference type="SAM" id="Phobius"/>
    </source>
</evidence>
<dbReference type="AlphaFoldDB" id="A0A849HBS5"/>
<dbReference type="PANTHER" id="PTHR23513:SF6">
    <property type="entry name" value="MAJOR FACILITATOR SUPERFAMILY ASSOCIATED DOMAIN-CONTAINING PROTEIN"/>
    <property type="match status" value="1"/>
</dbReference>
<evidence type="ECO:0000313" key="7">
    <source>
        <dbReference type="EMBL" id="NNM44848.1"/>
    </source>
</evidence>
<evidence type="ECO:0000256" key="5">
    <source>
        <dbReference type="ARBA" id="ARBA00023136"/>
    </source>
</evidence>
<feature type="transmembrane region" description="Helical" evidence="6">
    <location>
        <begin position="322"/>
        <end position="342"/>
    </location>
</feature>
<feature type="transmembrane region" description="Helical" evidence="6">
    <location>
        <begin position="363"/>
        <end position="385"/>
    </location>
</feature>
<dbReference type="GO" id="GO:0022857">
    <property type="term" value="F:transmembrane transporter activity"/>
    <property type="evidence" value="ECO:0007669"/>
    <property type="project" value="InterPro"/>
</dbReference>
<organism evidence="7 8">
    <name type="scientific">Knoellia koreensis</name>
    <dbReference type="NCBI Taxonomy" id="2730921"/>
    <lineage>
        <taxon>Bacteria</taxon>
        <taxon>Bacillati</taxon>
        <taxon>Actinomycetota</taxon>
        <taxon>Actinomycetes</taxon>
        <taxon>Micrococcales</taxon>
        <taxon>Intrasporangiaceae</taxon>
        <taxon>Knoellia</taxon>
    </lineage>
</organism>